<protein>
    <submittedName>
        <fullName evidence="1">Ribosome biogenesis protein UTP30</fullName>
    </submittedName>
</protein>
<dbReference type="InterPro" id="IPR016095">
    <property type="entry name" value="Ribosomal_uL1_3-a/b-sand"/>
</dbReference>
<keyword evidence="2" id="KW-1185">Reference proteome</keyword>
<reference evidence="1 2" key="2">
    <citation type="submission" date="2019-11" db="EMBL/GenBank/DDBJ databases">
        <authorList>
            <person name="Lu H."/>
        </authorList>
    </citation>
    <scope>NUCLEOTIDE SEQUENCE [LARGE SCALE GENOMIC DNA]</scope>
    <source>
        <strain evidence="1 2">FIM1</strain>
    </source>
</reference>
<evidence type="ECO:0000313" key="1">
    <source>
        <dbReference type="EMBL" id="QGN13871.1"/>
    </source>
</evidence>
<accession>A0ABX6ENV2</accession>
<organism evidence="1 2">
    <name type="scientific">Kluyveromyces marxianus</name>
    <name type="common">Yeast</name>
    <name type="synonym">Candida kefyr</name>
    <dbReference type="NCBI Taxonomy" id="4911"/>
    <lineage>
        <taxon>Eukaryota</taxon>
        <taxon>Fungi</taxon>
        <taxon>Dikarya</taxon>
        <taxon>Ascomycota</taxon>
        <taxon>Saccharomycotina</taxon>
        <taxon>Saccharomycetes</taxon>
        <taxon>Saccharomycetales</taxon>
        <taxon>Saccharomycetaceae</taxon>
        <taxon>Kluyveromyces</taxon>
    </lineage>
</organism>
<dbReference type="EMBL" id="CP015054">
    <property type="protein sequence ID" value="QGN13871.1"/>
    <property type="molecule type" value="Genomic_DNA"/>
</dbReference>
<dbReference type="Gene3D" id="3.40.50.790">
    <property type="match status" value="1"/>
</dbReference>
<dbReference type="Pfam" id="PF00687">
    <property type="entry name" value="Ribosomal_L1"/>
    <property type="match status" value="1"/>
</dbReference>
<dbReference type="InterPro" id="IPR023674">
    <property type="entry name" value="Ribosomal_uL1-like"/>
</dbReference>
<name>A0ABX6ENV2_KLUMA</name>
<dbReference type="InterPro" id="IPR028364">
    <property type="entry name" value="Ribosomal_uL1/biogenesis"/>
</dbReference>
<gene>
    <name evidence="1" type="primary">UTP30</name>
    <name evidence="1" type="ORF">FIM1_517</name>
</gene>
<reference evidence="1 2" key="1">
    <citation type="submission" date="2016-03" db="EMBL/GenBank/DDBJ databases">
        <title>How can Kluyveromyces marxianus grow so fast - potential evolutionary course in Saccharomyces Complex revealed by comparative genomics.</title>
        <authorList>
            <person name="Mo W."/>
            <person name="Lu W."/>
            <person name="Yang X."/>
            <person name="Qi J."/>
            <person name="Lv H."/>
        </authorList>
    </citation>
    <scope>NUCLEOTIDE SEQUENCE [LARGE SCALE GENOMIC DNA]</scope>
    <source>
        <strain evidence="1 2">FIM1</strain>
    </source>
</reference>
<dbReference type="Proteomes" id="UP000422736">
    <property type="component" value="Chromosome 1"/>
</dbReference>
<sequence length="270" mass="30833">MVLQLDSDGQATKALVALKKQCKSDPKLANDSSIHMIINTVRPVGITNDHVPRIIPLHYSTMGSVRDTRILLICKDPSTLYRDALLKEKSTAELFKEIISVKKLKQRFRGKKLKELYNEFDLVVADYRVHHLLPNILGATFYHSNRKLPFVVRMSKQVKEKGQKMKEECDPKYIKAQVKSICKNAWFLPNKDNCLNIKIGEIDKHTEEEMIANAEDVINFLCDKTKKPQGGVIKDGKIASVFVKTSNSVSLPIWKQPEQEESDDEEELKL</sequence>
<evidence type="ECO:0000313" key="2">
    <source>
        <dbReference type="Proteomes" id="UP000422736"/>
    </source>
</evidence>
<dbReference type="SUPFAM" id="SSF56808">
    <property type="entry name" value="Ribosomal protein L1"/>
    <property type="match status" value="1"/>
</dbReference>
<proteinExistence type="predicted"/>